<dbReference type="SMART" id="SM00326">
    <property type="entry name" value="SH3"/>
    <property type="match status" value="1"/>
</dbReference>
<feature type="compositionally biased region" description="Low complexity" evidence="3">
    <location>
        <begin position="290"/>
        <end position="309"/>
    </location>
</feature>
<keyword evidence="4" id="KW-0472">Membrane</keyword>
<dbReference type="SUPFAM" id="SSF50044">
    <property type="entry name" value="SH3-domain"/>
    <property type="match status" value="1"/>
</dbReference>
<dbReference type="InterPro" id="IPR036028">
    <property type="entry name" value="SH3-like_dom_sf"/>
</dbReference>
<dbReference type="Proteomes" id="UP000027222">
    <property type="component" value="Unassembled WGS sequence"/>
</dbReference>
<feature type="compositionally biased region" description="Basic residues" evidence="3">
    <location>
        <begin position="1"/>
        <end position="15"/>
    </location>
</feature>
<dbReference type="Gene3D" id="2.30.30.40">
    <property type="entry name" value="SH3 Domains"/>
    <property type="match status" value="1"/>
</dbReference>
<evidence type="ECO:0000313" key="6">
    <source>
        <dbReference type="EMBL" id="KDR73662.1"/>
    </source>
</evidence>
<keyword evidence="7" id="KW-1185">Reference proteome</keyword>
<keyword evidence="4" id="KW-0812">Transmembrane</keyword>
<name>A0A067SUB6_GALM3</name>
<dbReference type="AlphaFoldDB" id="A0A067SUB6"/>
<proteinExistence type="predicted"/>
<accession>A0A067SUB6</accession>
<dbReference type="PROSITE" id="PS50002">
    <property type="entry name" value="SH3"/>
    <property type="match status" value="1"/>
</dbReference>
<protein>
    <recommendedName>
        <fullName evidence="5">SH3 domain-containing protein</fullName>
    </recommendedName>
</protein>
<dbReference type="Pfam" id="PF14604">
    <property type="entry name" value="SH3_9"/>
    <property type="match status" value="1"/>
</dbReference>
<feature type="region of interest" description="Disordered" evidence="3">
    <location>
        <begin position="231"/>
        <end position="250"/>
    </location>
</feature>
<gene>
    <name evidence="6" type="ORF">GALMADRAFT_228108</name>
</gene>
<organism evidence="6 7">
    <name type="scientific">Galerina marginata (strain CBS 339.88)</name>
    <dbReference type="NCBI Taxonomy" id="685588"/>
    <lineage>
        <taxon>Eukaryota</taxon>
        <taxon>Fungi</taxon>
        <taxon>Dikarya</taxon>
        <taxon>Basidiomycota</taxon>
        <taxon>Agaricomycotina</taxon>
        <taxon>Agaricomycetes</taxon>
        <taxon>Agaricomycetidae</taxon>
        <taxon>Agaricales</taxon>
        <taxon>Agaricineae</taxon>
        <taxon>Strophariaceae</taxon>
        <taxon>Galerina</taxon>
    </lineage>
</organism>
<dbReference type="EMBL" id="KL142385">
    <property type="protein sequence ID" value="KDR73662.1"/>
    <property type="molecule type" value="Genomic_DNA"/>
</dbReference>
<evidence type="ECO:0000259" key="5">
    <source>
        <dbReference type="PROSITE" id="PS50002"/>
    </source>
</evidence>
<feature type="compositionally biased region" description="Low complexity" evidence="3">
    <location>
        <begin position="128"/>
        <end position="140"/>
    </location>
</feature>
<dbReference type="HOGENOM" id="CLU_690872_0_0_1"/>
<evidence type="ECO:0000313" key="7">
    <source>
        <dbReference type="Proteomes" id="UP000027222"/>
    </source>
</evidence>
<dbReference type="InterPro" id="IPR001452">
    <property type="entry name" value="SH3_domain"/>
</dbReference>
<sequence length="399" mass="43697">MQSSKHAKRMMKVKVARAPQYDSDYPPPTQTTAASASSPSHSASSSPLPTSTAALAGVIAFLTLALLLVLGTCYYRRRQRKARESKAPSATVDFNRDAFTEKKSVYSPSFDQHVRANITNQIHESKSQKYQHSVSSSSESHYSEEKTLTWNPPQGNPKFRVTNDSEGPSNLPAVPKRVAEKKRSSRSKPAWVHSLNVNPEDMARSPPPSYDIASGGQEFLLPVPAQLPPEKSKAIPTPPTPPANRKFHGSTKRPFQNLIIPTEKVSQSIPSPARSASFAHKELNIPTPPVSAFSKVSSPPSSKNPFSTPRESADGKAPRLMNVIAPYTPTLTDELRVQVGDTVRVLQEYQDGWCFAQYVGKADAPKGVVPLVCLEDRRRVVPVAHKTSNGSLSSLNNWR</sequence>
<feature type="region of interest" description="Disordered" evidence="3">
    <location>
        <begin position="122"/>
        <end position="189"/>
    </location>
</feature>
<keyword evidence="1 2" id="KW-0728">SH3 domain</keyword>
<evidence type="ECO:0000256" key="2">
    <source>
        <dbReference type="PROSITE-ProRule" id="PRU00192"/>
    </source>
</evidence>
<evidence type="ECO:0000256" key="1">
    <source>
        <dbReference type="ARBA" id="ARBA00022443"/>
    </source>
</evidence>
<feature type="compositionally biased region" description="Low complexity" evidence="3">
    <location>
        <begin position="30"/>
        <end position="49"/>
    </location>
</feature>
<evidence type="ECO:0000256" key="4">
    <source>
        <dbReference type="SAM" id="Phobius"/>
    </source>
</evidence>
<reference evidence="7" key="1">
    <citation type="journal article" date="2014" name="Proc. Natl. Acad. Sci. U.S.A.">
        <title>Extensive sampling of basidiomycete genomes demonstrates inadequacy of the white-rot/brown-rot paradigm for wood decay fungi.</title>
        <authorList>
            <person name="Riley R."/>
            <person name="Salamov A.A."/>
            <person name="Brown D.W."/>
            <person name="Nagy L.G."/>
            <person name="Floudas D."/>
            <person name="Held B.W."/>
            <person name="Levasseur A."/>
            <person name="Lombard V."/>
            <person name="Morin E."/>
            <person name="Otillar R."/>
            <person name="Lindquist E.A."/>
            <person name="Sun H."/>
            <person name="LaButti K.M."/>
            <person name="Schmutz J."/>
            <person name="Jabbour D."/>
            <person name="Luo H."/>
            <person name="Baker S.E."/>
            <person name="Pisabarro A.G."/>
            <person name="Walton J.D."/>
            <person name="Blanchette R.A."/>
            <person name="Henrissat B."/>
            <person name="Martin F."/>
            <person name="Cullen D."/>
            <person name="Hibbett D.S."/>
            <person name="Grigoriev I.V."/>
        </authorList>
    </citation>
    <scope>NUCLEOTIDE SEQUENCE [LARGE SCALE GENOMIC DNA]</scope>
    <source>
        <strain evidence="7">CBS 339.88</strain>
    </source>
</reference>
<feature type="region of interest" description="Disordered" evidence="3">
    <location>
        <begin position="1"/>
        <end position="49"/>
    </location>
</feature>
<feature type="transmembrane region" description="Helical" evidence="4">
    <location>
        <begin position="53"/>
        <end position="75"/>
    </location>
</feature>
<feature type="region of interest" description="Disordered" evidence="3">
    <location>
        <begin position="289"/>
        <end position="315"/>
    </location>
</feature>
<feature type="domain" description="SH3" evidence="5">
    <location>
        <begin position="316"/>
        <end position="379"/>
    </location>
</feature>
<dbReference type="STRING" id="685588.A0A067SUB6"/>
<keyword evidence="4" id="KW-1133">Transmembrane helix</keyword>
<dbReference type="OrthoDB" id="5340910at2759"/>
<evidence type="ECO:0000256" key="3">
    <source>
        <dbReference type="SAM" id="MobiDB-lite"/>
    </source>
</evidence>